<evidence type="ECO:0000256" key="2">
    <source>
        <dbReference type="ARBA" id="ARBA00004421"/>
    </source>
</evidence>
<dbReference type="Pfam" id="PF12634">
    <property type="entry name" value="Inp1"/>
    <property type="match status" value="1"/>
</dbReference>
<feature type="compositionally biased region" description="Basic and acidic residues" evidence="6">
    <location>
        <begin position="531"/>
        <end position="541"/>
    </location>
</feature>
<keyword evidence="8" id="KW-1185">Reference proteome</keyword>
<feature type="region of interest" description="Disordered" evidence="6">
    <location>
        <begin position="353"/>
        <end position="447"/>
    </location>
</feature>
<evidence type="ECO:0000256" key="4">
    <source>
        <dbReference type="ARBA" id="ARBA00021397"/>
    </source>
</evidence>
<accession>A0AAE1CDT6</accession>
<protein>
    <recommendedName>
        <fullName evidence="4">Inheritance of peroxisomes protein 1</fullName>
    </recommendedName>
</protein>
<dbReference type="GO" id="GO:0005780">
    <property type="term" value="C:extrinsic component of intraperoxisomal membrane"/>
    <property type="evidence" value="ECO:0007669"/>
    <property type="project" value="InterPro"/>
</dbReference>
<evidence type="ECO:0000313" key="8">
    <source>
        <dbReference type="Proteomes" id="UP001270362"/>
    </source>
</evidence>
<feature type="compositionally biased region" description="Polar residues" evidence="6">
    <location>
        <begin position="233"/>
        <end position="264"/>
    </location>
</feature>
<comment type="similarity">
    <text evidence="3">Belongs to the INP1 family.</text>
</comment>
<comment type="function">
    <text evidence="1">Required for peroxisome inheritance.</text>
</comment>
<gene>
    <name evidence="7" type="ORF">B0T22DRAFT_380621</name>
</gene>
<name>A0AAE1CDT6_9PEZI</name>
<proteinExistence type="inferred from homology"/>
<feature type="region of interest" description="Disordered" evidence="6">
    <location>
        <begin position="565"/>
        <end position="618"/>
    </location>
</feature>
<evidence type="ECO:0000256" key="3">
    <source>
        <dbReference type="ARBA" id="ARBA00010707"/>
    </source>
</evidence>
<feature type="region of interest" description="Disordered" evidence="6">
    <location>
        <begin position="528"/>
        <end position="547"/>
    </location>
</feature>
<feature type="region of interest" description="Disordered" evidence="6">
    <location>
        <begin position="188"/>
        <end position="213"/>
    </location>
</feature>
<comment type="caution">
    <text evidence="7">The sequence shown here is derived from an EMBL/GenBank/DDBJ whole genome shotgun (WGS) entry which is preliminary data.</text>
</comment>
<feature type="region of interest" description="Disordered" evidence="6">
    <location>
        <begin position="228"/>
        <end position="340"/>
    </location>
</feature>
<evidence type="ECO:0000256" key="5">
    <source>
        <dbReference type="ARBA" id="ARBA00023136"/>
    </source>
</evidence>
<organism evidence="7 8">
    <name type="scientific">Podospora appendiculata</name>
    <dbReference type="NCBI Taxonomy" id="314037"/>
    <lineage>
        <taxon>Eukaryota</taxon>
        <taxon>Fungi</taxon>
        <taxon>Dikarya</taxon>
        <taxon>Ascomycota</taxon>
        <taxon>Pezizomycotina</taxon>
        <taxon>Sordariomycetes</taxon>
        <taxon>Sordariomycetidae</taxon>
        <taxon>Sordariales</taxon>
        <taxon>Podosporaceae</taxon>
        <taxon>Podospora</taxon>
    </lineage>
</organism>
<evidence type="ECO:0000256" key="1">
    <source>
        <dbReference type="ARBA" id="ARBA00003594"/>
    </source>
</evidence>
<feature type="compositionally biased region" description="Pro residues" evidence="6">
    <location>
        <begin position="362"/>
        <end position="381"/>
    </location>
</feature>
<feature type="compositionally biased region" description="Polar residues" evidence="6">
    <location>
        <begin position="430"/>
        <end position="440"/>
    </location>
</feature>
<dbReference type="EMBL" id="JAULSO010000002">
    <property type="protein sequence ID" value="KAK3689974.1"/>
    <property type="molecule type" value="Genomic_DNA"/>
</dbReference>
<reference evidence="7" key="2">
    <citation type="submission" date="2023-06" db="EMBL/GenBank/DDBJ databases">
        <authorList>
            <consortium name="Lawrence Berkeley National Laboratory"/>
            <person name="Haridas S."/>
            <person name="Hensen N."/>
            <person name="Bonometti L."/>
            <person name="Westerberg I."/>
            <person name="Brannstrom I.O."/>
            <person name="Guillou S."/>
            <person name="Cros-Aarteil S."/>
            <person name="Calhoun S."/>
            <person name="Kuo A."/>
            <person name="Mondo S."/>
            <person name="Pangilinan J."/>
            <person name="Riley R."/>
            <person name="Labutti K."/>
            <person name="Andreopoulos B."/>
            <person name="Lipzen A."/>
            <person name="Chen C."/>
            <person name="Yanf M."/>
            <person name="Daum C."/>
            <person name="Ng V."/>
            <person name="Clum A."/>
            <person name="Steindorff A."/>
            <person name="Ohm R."/>
            <person name="Martin F."/>
            <person name="Silar P."/>
            <person name="Natvig D."/>
            <person name="Lalanne C."/>
            <person name="Gautier V."/>
            <person name="Ament-Velasquez S.L."/>
            <person name="Kruys A."/>
            <person name="Hutchinson M.I."/>
            <person name="Powell A.J."/>
            <person name="Barry K."/>
            <person name="Miller A.N."/>
            <person name="Grigoriev I.V."/>
            <person name="Debuchy R."/>
            <person name="Gladieux P."/>
            <person name="Thoren M.H."/>
            <person name="Johannesson H."/>
        </authorList>
    </citation>
    <scope>NUCLEOTIDE SEQUENCE</scope>
    <source>
        <strain evidence="7">CBS 314.62</strain>
    </source>
</reference>
<dbReference type="AlphaFoldDB" id="A0AAE1CDT6"/>
<evidence type="ECO:0000256" key="6">
    <source>
        <dbReference type="SAM" id="MobiDB-lite"/>
    </source>
</evidence>
<dbReference type="Proteomes" id="UP001270362">
    <property type="component" value="Unassembled WGS sequence"/>
</dbReference>
<feature type="compositionally biased region" description="Basic and acidic residues" evidence="6">
    <location>
        <begin position="270"/>
        <end position="290"/>
    </location>
</feature>
<dbReference type="InterPro" id="IPR024758">
    <property type="entry name" value="Inp1"/>
</dbReference>
<sequence>MESTNPPGPSFPAPRRVFTAPVYSAAPQSPPSSQSAAGIVDTLYAHPSVKIVSFTAGTRPVALSPRTAGSSTLDVEPGSLPSFSQFETTIAAGHFRIYRAPGSVAFLSCGSALQPILPKSQAWCVDEASSKFILQIRRPQYWRIEVPVISPEDVQRAQLLREVFDKILQFEKTECPFSRSFTVELPEPPLTPVKKRPWTPAPNSLASLPPTPVTPVDVARLYRSAPKEFISGPDTQEPMSDSEKSSVGTARGSESNADEQSVSSTDDDFERTAQSHHDKDGPQSPKDKTNPRLPKPLRQGGFLASRCVTAPPQLTLVASPPSKLRNETPAEPSPRSPAAPRLQLQVDSPAASQLPLHNEPSTPLPPSPPMSSPGSPLPSSCPPETAGEPTELGTPEPIPLTTSTSHTAAPTVHRPQTRHRATTTASSSSNISPNMRAQSFTNNNNTNNKKLTVARLPLVVINATCEILMSPPSHLLNLMLKVAARIAAGEWRGYMFGMGEGGESIPVHWDWSDDEDHLGQMAHRHRHRHRQERDHTQDHENSLAVGGWRGDNDWSIAGRMTGVKMAGSFPESDDEGGDDHINLNESVGAADTDSPELPVATTPDIKVDSDSSRGWAVD</sequence>
<comment type="subcellular location">
    <subcellularLocation>
        <location evidence="2">Peroxisome membrane</location>
        <topology evidence="2">Peripheral membrane protein</topology>
    </subcellularLocation>
</comment>
<dbReference type="GO" id="GO:0045033">
    <property type="term" value="P:peroxisome inheritance"/>
    <property type="evidence" value="ECO:0007669"/>
    <property type="project" value="InterPro"/>
</dbReference>
<evidence type="ECO:0000313" key="7">
    <source>
        <dbReference type="EMBL" id="KAK3689974.1"/>
    </source>
</evidence>
<keyword evidence="5" id="KW-0472">Membrane</keyword>
<reference evidence="7" key="1">
    <citation type="journal article" date="2023" name="Mol. Phylogenet. Evol.">
        <title>Genome-scale phylogeny and comparative genomics of the fungal order Sordariales.</title>
        <authorList>
            <person name="Hensen N."/>
            <person name="Bonometti L."/>
            <person name="Westerberg I."/>
            <person name="Brannstrom I.O."/>
            <person name="Guillou S."/>
            <person name="Cros-Aarteil S."/>
            <person name="Calhoun S."/>
            <person name="Haridas S."/>
            <person name="Kuo A."/>
            <person name="Mondo S."/>
            <person name="Pangilinan J."/>
            <person name="Riley R."/>
            <person name="LaButti K."/>
            <person name="Andreopoulos B."/>
            <person name="Lipzen A."/>
            <person name="Chen C."/>
            <person name="Yan M."/>
            <person name="Daum C."/>
            <person name="Ng V."/>
            <person name="Clum A."/>
            <person name="Steindorff A."/>
            <person name="Ohm R.A."/>
            <person name="Martin F."/>
            <person name="Silar P."/>
            <person name="Natvig D.O."/>
            <person name="Lalanne C."/>
            <person name="Gautier V."/>
            <person name="Ament-Velasquez S.L."/>
            <person name="Kruys A."/>
            <person name="Hutchinson M.I."/>
            <person name="Powell A.J."/>
            <person name="Barry K."/>
            <person name="Miller A.N."/>
            <person name="Grigoriev I.V."/>
            <person name="Debuchy R."/>
            <person name="Gladieux P."/>
            <person name="Hiltunen Thoren M."/>
            <person name="Johannesson H."/>
        </authorList>
    </citation>
    <scope>NUCLEOTIDE SEQUENCE</scope>
    <source>
        <strain evidence="7">CBS 314.62</strain>
    </source>
</reference>